<dbReference type="AlphaFoldDB" id="A0A1G9DGH3"/>
<sequence>MTELTAVPTGEPRKTLRYPAADVAAVVIATLPRYRERLSTTAGALLGEFRAAVLRCHSVPVDTEEVRRLAELENAEWGARPERDPAEVPRPTPPLPSEVVDEALRSGSGEWVAYAPLGSDPNEVAERAGVLDNIVGFHAVAVGGVLVVRFRWLADTEPHDYLLHLDLTDLTDEEPGNLLGASTLLLERLHGLAHRWPERETTPLSGNVSLVWPPRT</sequence>
<keyword evidence="2" id="KW-1185">Reference proteome</keyword>
<dbReference type="RefSeq" id="WP_143013113.1">
    <property type="nucleotide sequence ID" value="NZ_FNFM01000010.1"/>
</dbReference>
<evidence type="ECO:0000313" key="2">
    <source>
        <dbReference type="Proteomes" id="UP000199213"/>
    </source>
</evidence>
<dbReference type="OrthoDB" id="5193933at2"/>
<organism evidence="1 2">
    <name type="scientific">Actinopolyspora mzabensis</name>
    <dbReference type="NCBI Taxonomy" id="995066"/>
    <lineage>
        <taxon>Bacteria</taxon>
        <taxon>Bacillati</taxon>
        <taxon>Actinomycetota</taxon>
        <taxon>Actinomycetes</taxon>
        <taxon>Actinopolysporales</taxon>
        <taxon>Actinopolysporaceae</taxon>
        <taxon>Actinopolyspora</taxon>
    </lineage>
</organism>
<proteinExistence type="predicted"/>
<gene>
    <name evidence="1" type="ORF">SAMN04487820_11079</name>
</gene>
<dbReference type="EMBL" id="FNFM01000010">
    <property type="protein sequence ID" value="SDK62965.1"/>
    <property type="molecule type" value="Genomic_DNA"/>
</dbReference>
<protein>
    <submittedName>
        <fullName evidence="1">Uncharacterized protein</fullName>
    </submittedName>
</protein>
<accession>A0A1G9DGH3</accession>
<name>A0A1G9DGH3_ACTMZ</name>
<evidence type="ECO:0000313" key="1">
    <source>
        <dbReference type="EMBL" id="SDK62965.1"/>
    </source>
</evidence>
<dbReference type="Proteomes" id="UP000199213">
    <property type="component" value="Unassembled WGS sequence"/>
</dbReference>
<reference evidence="2" key="1">
    <citation type="submission" date="2016-10" db="EMBL/GenBank/DDBJ databases">
        <authorList>
            <person name="Varghese N."/>
            <person name="Submissions S."/>
        </authorList>
    </citation>
    <scope>NUCLEOTIDE SEQUENCE [LARGE SCALE GENOMIC DNA]</scope>
    <source>
        <strain evidence="2">DSM 45460</strain>
    </source>
</reference>